<dbReference type="InterPro" id="IPR003440">
    <property type="entry name" value="Glyco_trans_48_dom"/>
</dbReference>
<evidence type="ECO:0000313" key="2">
    <source>
        <dbReference type="EMBL" id="PKU66300.1"/>
    </source>
</evidence>
<dbReference type="GO" id="GO:0006075">
    <property type="term" value="P:(1-&gt;3)-beta-D-glucan biosynthetic process"/>
    <property type="evidence" value="ECO:0007669"/>
    <property type="project" value="InterPro"/>
</dbReference>
<dbReference type="PANTHER" id="PTHR12741:SF106">
    <property type="entry name" value="CALLOSE SYNTHASE 5"/>
    <property type="match status" value="1"/>
</dbReference>
<accession>A0A2I0VSA9</accession>
<gene>
    <name evidence="2" type="primary">CALS5</name>
    <name evidence="2" type="ORF">MA16_Dca020602</name>
</gene>
<dbReference type="GO" id="GO:0000148">
    <property type="term" value="C:1,3-beta-D-glucan synthase complex"/>
    <property type="evidence" value="ECO:0007669"/>
    <property type="project" value="InterPro"/>
</dbReference>
<dbReference type="PANTHER" id="PTHR12741">
    <property type="entry name" value="LYST-INTERACTING PROTEIN LIP5 DOPAMINE RESPONSIVE PROTEIN DRG-1"/>
    <property type="match status" value="1"/>
</dbReference>
<keyword evidence="3" id="KW-1185">Reference proteome</keyword>
<evidence type="ECO:0000313" key="3">
    <source>
        <dbReference type="Proteomes" id="UP000233837"/>
    </source>
</evidence>
<evidence type="ECO:0000259" key="1">
    <source>
        <dbReference type="Pfam" id="PF02364"/>
    </source>
</evidence>
<sequence>MNHDNYLEEDLKMRNLLEEFNEDYGLRSSTTLGMHEHIFTRNISSLGSFMSNQETSFVKIGQMVLATPLKVHFQYEHPNVYDRNFHIIRGGIGKAFRGINLSEDIFTGFNSKLRQGNITHHEC</sequence>
<dbReference type="AlphaFoldDB" id="A0A2I0VSA9"/>
<feature type="domain" description="Glycosyl transferase 48" evidence="1">
    <location>
        <begin position="1"/>
        <end position="122"/>
    </location>
</feature>
<dbReference type="STRING" id="906689.A0A2I0VSA9"/>
<organism evidence="2 3">
    <name type="scientific">Dendrobium catenatum</name>
    <dbReference type="NCBI Taxonomy" id="906689"/>
    <lineage>
        <taxon>Eukaryota</taxon>
        <taxon>Viridiplantae</taxon>
        <taxon>Streptophyta</taxon>
        <taxon>Embryophyta</taxon>
        <taxon>Tracheophyta</taxon>
        <taxon>Spermatophyta</taxon>
        <taxon>Magnoliopsida</taxon>
        <taxon>Liliopsida</taxon>
        <taxon>Asparagales</taxon>
        <taxon>Orchidaceae</taxon>
        <taxon>Epidendroideae</taxon>
        <taxon>Malaxideae</taxon>
        <taxon>Dendrobiinae</taxon>
        <taxon>Dendrobium</taxon>
    </lineage>
</organism>
<name>A0A2I0VSA9_9ASPA</name>
<dbReference type="EMBL" id="KZ503284">
    <property type="protein sequence ID" value="PKU66300.1"/>
    <property type="molecule type" value="Genomic_DNA"/>
</dbReference>
<reference evidence="2 3" key="1">
    <citation type="journal article" date="2016" name="Sci. Rep.">
        <title>The Dendrobium catenatum Lindl. genome sequence provides insights into polysaccharide synthase, floral development and adaptive evolution.</title>
        <authorList>
            <person name="Zhang G.Q."/>
            <person name="Xu Q."/>
            <person name="Bian C."/>
            <person name="Tsai W.C."/>
            <person name="Yeh C.M."/>
            <person name="Liu K.W."/>
            <person name="Yoshida K."/>
            <person name="Zhang L.S."/>
            <person name="Chang S.B."/>
            <person name="Chen F."/>
            <person name="Shi Y."/>
            <person name="Su Y.Y."/>
            <person name="Zhang Y.Q."/>
            <person name="Chen L.J."/>
            <person name="Yin Y."/>
            <person name="Lin M."/>
            <person name="Huang H."/>
            <person name="Deng H."/>
            <person name="Wang Z.W."/>
            <person name="Zhu S.L."/>
            <person name="Zhao X."/>
            <person name="Deng C."/>
            <person name="Niu S.C."/>
            <person name="Huang J."/>
            <person name="Wang M."/>
            <person name="Liu G.H."/>
            <person name="Yang H.J."/>
            <person name="Xiao X.J."/>
            <person name="Hsiao Y.Y."/>
            <person name="Wu W.L."/>
            <person name="Chen Y.Y."/>
            <person name="Mitsuda N."/>
            <person name="Ohme-Takagi M."/>
            <person name="Luo Y.B."/>
            <person name="Van de Peer Y."/>
            <person name="Liu Z.J."/>
        </authorList>
    </citation>
    <scope>NUCLEOTIDE SEQUENCE [LARGE SCALE GENOMIC DNA]</scope>
    <source>
        <tissue evidence="2">The whole plant</tissue>
    </source>
</reference>
<reference evidence="2 3" key="2">
    <citation type="journal article" date="2017" name="Nature">
        <title>The Apostasia genome and the evolution of orchids.</title>
        <authorList>
            <person name="Zhang G.Q."/>
            <person name="Liu K.W."/>
            <person name="Li Z."/>
            <person name="Lohaus R."/>
            <person name="Hsiao Y.Y."/>
            <person name="Niu S.C."/>
            <person name="Wang J.Y."/>
            <person name="Lin Y.C."/>
            <person name="Xu Q."/>
            <person name="Chen L.J."/>
            <person name="Yoshida K."/>
            <person name="Fujiwara S."/>
            <person name="Wang Z.W."/>
            <person name="Zhang Y.Q."/>
            <person name="Mitsuda N."/>
            <person name="Wang M."/>
            <person name="Liu G.H."/>
            <person name="Pecoraro L."/>
            <person name="Huang H.X."/>
            <person name="Xiao X.J."/>
            <person name="Lin M."/>
            <person name="Wu X.Y."/>
            <person name="Wu W.L."/>
            <person name="Chen Y.Y."/>
            <person name="Chang S.B."/>
            <person name="Sakamoto S."/>
            <person name="Ohme-Takagi M."/>
            <person name="Yagi M."/>
            <person name="Zeng S.J."/>
            <person name="Shen C.Y."/>
            <person name="Yeh C.M."/>
            <person name="Luo Y.B."/>
            <person name="Tsai W.C."/>
            <person name="Van de Peer Y."/>
            <person name="Liu Z.J."/>
        </authorList>
    </citation>
    <scope>NUCLEOTIDE SEQUENCE [LARGE SCALE GENOMIC DNA]</scope>
    <source>
        <tissue evidence="2">The whole plant</tissue>
    </source>
</reference>
<protein>
    <submittedName>
        <fullName evidence="2">Callose synthase 5</fullName>
    </submittedName>
</protein>
<dbReference type="Pfam" id="PF02364">
    <property type="entry name" value="Glucan_synthase"/>
    <property type="match status" value="1"/>
</dbReference>
<dbReference type="Proteomes" id="UP000233837">
    <property type="component" value="Unassembled WGS sequence"/>
</dbReference>
<dbReference type="GO" id="GO:0005886">
    <property type="term" value="C:plasma membrane"/>
    <property type="evidence" value="ECO:0007669"/>
    <property type="project" value="TreeGrafter"/>
</dbReference>
<proteinExistence type="predicted"/>
<dbReference type="GO" id="GO:0003843">
    <property type="term" value="F:1,3-beta-D-glucan synthase activity"/>
    <property type="evidence" value="ECO:0007669"/>
    <property type="project" value="InterPro"/>
</dbReference>